<evidence type="ECO:0000313" key="1">
    <source>
        <dbReference type="EMBL" id="CAL1716273.1"/>
    </source>
</evidence>
<dbReference type="Gene3D" id="3.80.10.10">
    <property type="entry name" value="Ribonuclease Inhibitor"/>
    <property type="match status" value="1"/>
</dbReference>
<organism evidence="1 2">
    <name type="scientific">Somion occarium</name>
    <dbReference type="NCBI Taxonomy" id="3059160"/>
    <lineage>
        <taxon>Eukaryota</taxon>
        <taxon>Fungi</taxon>
        <taxon>Dikarya</taxon>
        <taxon>Basidiomycota</taxon>
        <taxon>Agaricomycotina</taxon>
        <taxon>Agaricomycetes</taxon>
        <taxon>Polyporales</taxon>
        <taxon>Cerrenaceae</taxon>
        <taxon>Somion</taxon>
    </lineage>
</organism>
<evidence type="ECO:0000313" key="2">
    <source>
        <dbReference type="Proteomes" id="UP001497453"/>
    </source>
</evidence>
<reference evidence="2" key="1">
    <citation type="submission" date="2024-04" db="EMBL/GenBank/DDBJ databases">
        <authorList>
            <person name="Shaw F."/>
            <person name="Minotto A."/>
        </authorList>
    </citation>
    <scope>NUCLEOTIDE SEQUENCE [LARGE SCALE GENOMIC DNA]</scope>
</reference>
<gene>
    <name evidence="1" type="ORF">GFSPODELE1_LOCUS10679</name>
</gene>
<sequence>MFFSLCTLSALAGKLPTPQAPFTVTSMLAGARLQRTNSRAKEALARTQDGLTRIAHVVAPFLRAQGDVQLGHSHDPNLQAKDFSKVLECVLANGLLPRDDLKKVALTSNSFKVQAQSILCRSLSITFAAIPELLWCKLIWIISSGICKTVRSLHLNNLGPCETSLWLCDRLYLFKQLGCLAIDRSQLQTDHLKRFGALGSLVNLHLEDCTLNDRELILPRLKLRSLTLRGKIVVSPQTYVKQSPRLPECWWEYLTQPEPLQKLFLGMDGSRCHFKSMAKLGTFSSLRLLALPENALQRSPEAYARFIGNCPALEELEFKVRVSTDPNDLQDIVPDLDSLPNVSFPRGSLQNLRLITGSPWHILVHTRTNPVPCIRVSTILRSLSADRLRHALRVTCPDVRELAINIGSMRKDILRGFFEPTSGFNKLESFQLILWNVLNPQFWSSEDITALCRWLRKPPLPKSLTRLRFIHSLLVEESGDFGDPTNHVNSAKACPIDDFRVKFSNRQLQEFVAIGNLSVLEPPRRWPRAWLHVDLQRLS</sequence>
<dbReference type="EMBL" id="OZ037952">
    <property type="protein sequence ID" value="CAL1716273.1"/>
    <property type="molecule type" value="Genomic_DNA"/>
</dbReference>
<evidence type="ECO:0008006" key="3">
    <source>
        <dbReference type="Google" id="ProtNLM"/>
    </source>
</evidence>
<proteinExistence type="predicted"/>
<accession>A0ABP1E9Z3</accession>
<dbReference type="SUPFAM" id="SSF52058">
    <property type="entry name" value="L domain-like"/>
    <property type="match status" value="1"/>
</dbReference>
<protein>
    <recommendedName>
        <fullName evidence="3">F-box protein</fullName>
    </recommendedName>
</protein>
<name>A0ABP1E9Z3_9APHY</name>
<keyword evidence="2" id="KW-1185">Reference proteome</keyword>
<dbReference type="Proteomes" id="UP001497453">
    <property type="component" value="Chromosome 9"/>
</dbReference>
<dbReference type="InterPro" id="IPR032675">
    <property type="entry name" value="LRR_dom_sf"/>
</dbReference>